<dbReference type="PANTHER" id="PTHR43046:SF2">
    <property type="entry name" value="8-OXO-DGTP DIPHOSPHATASE-RELATED"/>
    <property type="match status" value="1"/>
</dbReference>
<evidence type="ECO:0000313" key="7">
    <source>
        <dbReference type="Proteomes" id="UP000198420"/>
    </source>
</evidence>
<dbReference type="Proteomes" id="UP000198420">
    <property type="component" value="Unassembled WGS sequence"/>
</dbReference>
<dbReference type="Pfam" id="PF00293">
    <property type="entry name" value="NUDIX"/>
    <property type="match status" value="1"/>
</dbReference>
<keyword evidence="3 4" id="KW-0378">Hydrolase</keyword>
<dbReference type="AlphaFoldDB" id="A0A238YX90"/>
<dbReference type="PANTHER" id="PTHR43046">
    <property type="entry name" value="GDP-MANNOSE MANNOSYL HYDROLASE"/>
    <property type="match status" value="1"/>
</dbReference>
<name>A0A238YX90_9ACTN</name>
<dbReference type="InterPro" id="IPR020084">
    <property type="entry name" value="NUDIX_hydrolase_CS"/>
</dbReference>
<evidence type="ECO:0000256" key="4">
    <source>
        <dbReference type="RuleBase" id="RU003476"/>
    </source>
</evidence>
<proteinExistence type="inferred from homology"/>
<dbReference type="OrthoDB" id="9804442at2"/>
<feature type="domain" description="Nudix hydrolase" evidence="5">
    <location>
        <begin position="28"/>
        <end position="154"/>
    </location>
</feature>
<dbReference type="CDD" id="cd02883">
    <property type="entry name" value="NUDIX_Hydrolase"/>
    <property type="match status" value="1"/>
</dbReference>
<evidence type="ECO:0000256" key="2">
    <source>
        <dbReference type="ARBA" id="ARBA00005582"/>
    </source>
</evidence>
<dbReference type="InterPro" id="IPR015797">
    <property type="entry name" value="NUDIX_hydrolase-like_dom_sf"/>
</dbReference>
<reference evidence="7" key="1">
    <citation type="submission" date="2017-06" db="EMBL/GenBank/DDBJ databases">
        <authorList>
            <person name="Varghese N."/>
            <person name="Submissions S."/>
        </authorList>
    </citation>
    <scope>NUCLEOTIDE SEQUENCE [LARGE SCALE GENOMIC DNA]</scope>
    <source>
        <strain evidence="7">DSM 44485</strain>
    </source>
</reference>
<dbReference type="EMBL" id="FZNP01000006">
    <property type="protein sequence ID" value="SNR75358.1"/>
    <property type="molecule type" value="Genomic_DNA"/>
</dbReference>
<sequence length="157" mass="17224">MRNPLAKDHRGNALTAFLPADRAVPSDAPMPAALAAVWHDHHLLLVYDRHRRQWELPGGRIEAAESPLQAAVRELQEETGLHLPALTLAGYARFHLASPPRDEYAALCTAKAPTRHTTFTPTPEIAAIRWWSPSTPHPRDAQPLDTTLALLAADTSA</sequence>
<dbReference type="InterPro" id="IPR020476">
    <property type="entry name" value="Nudix_hydrolase"/>
</dbReference>
<keyword evidence="7" id="KW-1185">Reference proteome</keyword>
<dbReference type="SUPFAM" id="SSF55811">
    <property type="entry name" value="Nudix"/>
    <property type="match status" value="1"/>
</dbReference>
<comment type="similarity">
    <text evidence="2 4">Belongs to the Nudix hydrolase family.</text>
</comment>
<dbReference type="PROSITE" id="PS51462">
    <property type="entry name" value="NUDIX"/>
    <property type="match status" value="1"/>
</dbReference>
<dbReference type="PROSITE" id="PS00893">
    <property type="entry name" value="NUDIX_BOX"/>
    <property type="match status" value="1"/>
</dbReference>
<dbReference type="GO" id="GO:0016787">
    <property type="term" value="F:hydrolase activity"/>
    <property type="evidence" value="ECO:0007669"/>
    <property type="project" value="UniProtKB-KW"/>
</dbReference>
<evidence type="ECO:0000256" key="1">
    <source>
        <dbReference type="ARBA" id="ARBA00001946"/>
    </source>
</evidence>
<accession>A0A238YX90</accession>
<dbReference type="InterPro" id="IPR000086">
    <property type="entry name" value="NUDIX_hydrolase_dom"/>
</dbReference>
<dbReference type="PRINTS" id="PR00502">
    <property type="entry name" value="NUDIXFAMILY"/>
</dbReference>
<protein>
    <submittedName>
        <fullName evidence="6">ADP-ribose pyrophosphatase YjhB, NUDIX family</fullName>
    </submittedName>
</protein>
<organism evidence="6 7">
    <name type="scientific">Actinomadura mexicana</name>
    <dbReference type="NCBI Taxonomy" id="134959"/>
    <lineage>
        <taxon>Bacteria</taxon>
        <taxon>Bacillati</taxon>
        <taxon>Actinomycetota</taxon>
        <taxon>Actinomycetes</taxon>
        <taxon>Streptosporangiales</taxon>
        <taxon>Thermomonosporaceae</taxon>
        <taxon>Actinomadura</taxon>
    </lineage>
</organism>
<evidence type="ECO:0000313" key="6">
    <source>
        <dbReference type="EMBL" id="SNR75358.1"/>
    </source>
</evidence>
<comment type="cofactor">
    <cofactor evidence="1">
        <name>Mg(2+)</name>
        <dbReference type="ChEBI" id="CHEBI:18420"/>
    </cofactor>
</comment>
<gene>
    <name evidence="6" type="ORF">SAMN06265355_106282</name>
</gene>
<dbReference type="Gene3D" id="3.90.79.10">
    <property type="entry name" value="Nucleoside Triphosphate Pyrophosphohydrolase"/>
    <property type="match status" value="1"/>
</dbReference>
<evidence type="ECO:0000256" key="3">
    <source>
        <dbReference type="ARBA" id="ARBA00022801"/>
    </source>
</evidence>
<evidence type="ECO:0000259" key="5">
    <source>
        <dbReference type="PROSITE" id="PS51462"/>
    </source>
</evidence>